<proteinExistence type="predicted"/>
<keyword evidence="2" id="KW-1185">Reference proteome</keyword>
<reference evidence="1 2" key="1">
    <citation type="submission" date="2020-04" db="EMBL/GenBank/DDBJ databases">
        <authorList>
            <person name="Klaysubun C."/>
            <person name="Duangmal K."/>
            <person name="Lipun K."/>
        </authorList>
    </citation>
    <scope>NUCLEOTIDE SEQUENCE [LARGE SCALE GENOMIC DNA]</scope>
    <source>
        <strain evidence="1 2">JCM 11839</strain>
    </source>
</reference>
<name>A0ABX1RLE4_9PSEU</name>
<dbReference type="RefSeq" id="WP_169398510.1">
    <property type="nucleotide sequence ID" value="NZ_BAAAJH010000001.1"/>
</dbReference>
<comment type="caution">
    <text evidence="1">The sequence shown here is derived from an EMBL/GenBank/DDBJ whole genome shotgun (WGS) entry which is preliminary data.</text>
</comment>
<accession>A0ABX1RLE4</accession>
<dbReference type="EMBL" id="JAAXKY010000102">
    <property type="protein sequence ID" value="NMH80459.1"/>
    <property type="molecule type" value="Genomic_DNA"/>
</dbReference>
<protein>
    <submittedName>
        <fullName evidence="1">Uncharacterized protein</fullName>
    </submittedName>
</protein>
<dbReference type="Proteomes" id="UP001296706">
    <property type="component" value="Unassembled WGS sequence"/>
</dbReference>
<sequence length="69" mass="7373">MSAACPYCAAQADHCHGTLVRHADGTVECTDVTCLELGDERHDLVVVCEVQPDGCTCVVTRQAEVSHSE</sequence>
<gene>
    <name evidence="1" type="ORF">HF577_25660</name>
</gene>
<evidence type="ECO:0000313" key="2">
    <source>
        <dbReference type="Proteomes" id="UP001296706"/>
    </source>
</evidence>
<organism evidence="1 2">
    <name type="scientific">Pseudonocardia xinjiangensis</name>
    <dbReference type="NCBI Taxonomy" id="75289"/>
    <lineage>
        <taxon>Bacteria</taxon>
        <taxon>Bacillati</taxon>
        <taxon>Actinomycetota</taxon>
        <taxon>Actinomycetes</taxon>
        <taxon>Pseudonocardiales</taxon>
        <taxon>Pseudonocardiaceae</taxon>
        <taxon>Pseudonocardia</taxon>
    </lineage>
</organism>
<evidence type="ECO:0000313" key="1">
    <source>
        <dbReference type="EMBL" id="NMH80459.1"/>
    </source>
</evidence>